<keyword evidence="1" id="KW-1133">Transmembrane helix</keyword>
<evidence type="ECO:0000259" key="2">
    <source>
        <dbReference type="PROSITE" id="PS50883"/>
    </source>
</evidence>
<feature type="transmembrane region" description="Helical" evidence="1">
    <location>
        <begin position="36"/>
        <end position="57"/>
    </location>
</feature>
<dbReference type="InterPro" id="IPR029787">
    <property type="entry name" value="Nucleotide_cyclase"/>
</dbReference>
<feature type="transmembrane region" description="Helical" evidence="1">
    <location>
        <begin position="172"/>
        <end position="194"/>
    </location>
</feature>
<protein>
    <submittedName>
        <fullName evidence="4">GGDEF and EAL domain-containing protein</fullName>
    </submittedName>
</protein>
<dbReference type="Pfam" id="PF00990">
    <property type="entry name" value="GGDEF"/>
    <property type="match status" value="1"/>
</dbReference>
<dbReference type="InterPro" id="IPR001633">
    <property type="entry name" value="EAL_dom"/>
</dbReference>
<dbReference type="NCBIfam" id="TIGR00254">
    <property type="entry name" value="GGDEF"/>
    <property type="match status" value="1"/>
</dbReference>
<keyword evidence="1" id="KW-0472">Membrane</keyword>
<dbReference type="InterPro" id="IPR052155">
    <property type="entry name" value="Biofilm_reg_signaling"/>
</dbReference>
<dbReference type="SMART" id="SM00052">
    <property type="entry name" value="EAL"/>
    <property type="match status" value="1"/>
</dbReference>
<dbReference type="Proteomes" id="UP001236657">
    <property type="component" value="Chromosome"/>
</dbReference>
<dbReference type="InterPro" id="IPR035919">
    <property type="entry name" value="EAL_sf"/>
</dbReference>
<dbReference type="SUPFAM" id="SSF141868">
    <property type="entry name" value="EAL domain-like"/>
    <property type="match status" value="1"/>
</dbReference>
<evidence type="ECO:0000313" key="4">
    <source>
        <dbReference type="EMBL" id="WML91054.1"/>
    </source>
</evidence>
<feature type="transmembrane region" description="Helical" evidence="1">
    <location>
        <begin position="112"/>
        <end position="133"/>
    </location>
</feature>
<feature type="transmembrane region" description="Helical" evidence="1">
    <location>
        <begin position="63"/>
        <end position="82"/>
    </location>
</feature>
<evidence type="ECO:0000313" key="5">
    <source>
        <dbReference type="Proteomes" id="UP001236657"/>
    </source>
</evidence>
<dbReference type="InterPro" id="IPR043128">
    <property type="entry name" value="Rev_trsase/Diguanyl_cyclase"/>
</dbReference>
<feature type="domain" description="GGDEF" evidence="3">
    <location>
        <begin position="234"/>
        <end position="375"/>
    </location>
</feature>
<dbReference type="Pfam" id="PF00563">
    <property type="entry name" value="EAL"/>
    <property type="match status" value="1"/>
</dbReference>
<dbReference type="SUPFAM" id="SSF55073">
    <property type="entry name" value="Nucleotide cyclase"/>
    <property type="match status" value="1"/>
</dbReference>
<feature type="domain" description="EAL" evidence="2">
    <location>
        <begin position="383"/>
        <end position="637"/>
    </location>
</feature>
<dbReference type="RefSeq" id="WP_308393928.1">
    <property type="nucleotide sequence ID" value="NZ_CP133218.1"/>
</dbReference>
<accession>A0ABY9MQY2</accession>
<dbReference type="PROSITE" id="PS50887">
    <property type="entry name" value="GGDEF"/>
    <property type="match status" value="1"/>
</dbReference>
<feature type="transmembrane region" description="Helical" evidence="1">
    <location>
        <begin position="89"/>
        <end position="106"/>
    </location>
</feature>
<evidence type="ECO:0000256" key="1">
    <source>
        <dbReference type="SAM" id="Phobius"/>
    </source>
</evidence>
<dbReference type="EMBL" id="CP133218">
    <property type="protein sequence ID" value="WML91054.1"/>
    <property type="molecule type" value="Genomic_DNA"/>
</dbReference>
<dbReference type="PANTHER" id="PTHR44757">
    <property type="entry name" value="DIGUANYLATE CYCLASE DGCP"/>
    <property type="match status" value="1"/>
</dbReference>
<organism evidence="4 5">
    <name type="scientific">Thiothrix lacustris</name>
    <dbReference type="NCBI Taxonomy" id="525917"/>
    <lineage>
        <taxon>Bacteria</taxon>
        <taxon>Pseudomonadati</taxon>
        <taxon>Pseudomonadota</taxon>
        <taxon>Gammaproteobacteria</taxon>
        <taxon>Thiotrichales</taxon>
        <taxon>Thiotrichaceae</taxon>
        <taxon>Thiothrix</taxon>
    </lineage>
</organism>
<sequence length="647" mass="72435">MLTALFHKFRELIIIMDQIVDVSIHRASERLCSEKLLKVSIAITCFATLLFTLAFGYMGLAHLVVTDLTISALSVVCWVHLSVYHHPKWVARVLAMAIYTGLMVQIRQSPEYMVELGMSLPFIVIILTAAGAFVEALCALVIIIATIGVLSGAVDVAGSGVSWWQVYARMDVFSLSSFVIAFGMGGMLFTYHFFQMHRQIYKASFVDIVSGLPNRALLEQRLEHYFLGYQQKQARFHVLFADAEHFTHINNLFGHDVGDNVLRQIGQRLWKACGELSHVGASPPIEVFRFGGDEFVMTIPYYLTDAELQRLVVTLLSRVGSSYRVGDYELDVRLIIGLSTSGKSAKNAKDLLRFADIAMYSAKRSERQQALYHENEVTDWDRHFIIHQHLNKAVELDEFRLVFQPVYEIPSQRLLGCEVLIRWNSKVLGPVPPDEFIAVAEVSGLINSIGLMVFERSLEVIRSLQALSNGALKVAVNVSPYQLKNRHFYDRAVHLLANNPELVEALELEVTESAAFVNSEHVTQLLRGFKAMGLRLALDDYGTGSTSFMSLQQGAFSRLKLDKRLLYEAMADHTKYLVIKAAIDSAHSLGLEITAEGIETPSQYQMVLALGCTAVQGYLFSCPLSLEDFTALFQQKNNALMGHVAQH</sequence>
<proteinExistence type="predicted"/>
<dbReference type="PANTHER" id="PTHR44757:SF2">
    <property type="entry name" value="BIOFILM ARCHITECTURE MAINTENANCE PROTEIN MBAA"/>
    <property type="match status" value="1"/>
</dbReference>
<dbReference type="Gene3D" id="3.20.20.450">
    <property type="entry name" value="EAL domain"/>
    <property type="match status" value="1"/>
</dbReference>
<dbReference type="CDD" id="cd01948">
    <property type="entry name" value="EAL"/>
    <property type="match status" value="1"/>
</dbReference>
<keyword evidence="5" id="KW-1185">Reference proteome</keyword>
<gene>
    <name evidence="4" type="ORF">RCF98_01570</name>
</gene>
<name>A0ABY9MQY2_9GAMM</name>
<dbReference type="PROSITE" id="PS50883">
    <property type="entry name" value="EAL"/>
    <property type="match status" value="1"/>
</dbReference>
<dbReference type="InterPro" id="IPR000160">
    <property type="entry name" value="GGDEF_dom"/>
</dbReference>
<keyword evidence="1" id="KW-0812">Transmembrane</keyword>
<evidence type="ECO:0000259" key="3">
    <source>
        <dbReference type="PROSITE" id="PS50887"/>
    </source>
</evidence>
<reference evidence="4 5" key="1">
    <citation type="submission" date="2023-08" db="EMBL/GenBank/DDBJ databases">
        <title>New molecular markers tilS and rpoB for phylogenetic and monitoring studies of the genus Thiothrix biodiversity.</title>
        <authorList>
            <person name="Ravin N.V."/>
            <person name="Smolyakov D."/>
            <person name="Markov N.D."/>
            <person name="Beletsky A.V."/>
            <person name="Mardanov A.V."/>
            <person name="Rudenko T.S."/>
            <person name="Grabovich M.Y."/>
        </authorList>
    </citation>
    <scope>NUCLEOTIDE SEQUENCE [LARGE SCALE GENOMIC DNA]</scope>
    <source>
        <strain evidence="4 5">MK1</strain>
    </source>
</reference>
<dbReference type="CDD" id="cd01949">
    <property type="entry name" value="GGDEF"/>
    <property type="match status" value="1"/>
</dbReference>
<dbReference type="Gene3D" id="3.30.70.270">
    <property type="match status" value="1"/>
</dbReference>
<dbReference type="SMART" id="SM00267">
    <property type="entry name" value="GGDEF"/>
    <property type="match status" value="1"/>
</dbReference>